<evidence type="ECO:0000256" key="4">
    <source>
        <dbReference type="ARBA" id="ARBA00022490"/>
    </source>
</evidence>
<evidence type="ECO:0000256" key="8">
    <source>
        <dbReference type="ARBA" id="ARBA00022833"/>
    </source>
</evidence>
<dbReference type="Pfam" id="PF23493">
    <property type="entry name" value="CysS_C"/>
    <property type="match status" value="1"/>
</dbReference>
<keyword evidence="11 12" id="KW-0030">Aminoacyl-tRNA synthetase</keyword>
<feature type="binding site" evidence="12">
    <location>
        <position position="234"/>
    </location>
    <ligand>
        <name>Zn(2+)</name>
        <dbReference type="ChEBI" id="CHEBI:29105"/>
    </ligand>
</feature>
<name>A0A0A2XPI5_9PAST</name>
<reference evidence="14 15" key="1">
    <citation type="submission" date="2014-08" db="EMBL/GenBank/DDBJ databases">
        <title>Chaperone-usher fimbriae in a diverse selection of Gallibacterium genomes.</title>
        <authorList>
            <person name="Kudirkiene E."/>
            <person name="Bager R.J."/>
            <person name="Johnson T.J."/>
            <person name="Bojesen A.M."/>
        </authorList>
    </citation>
    <scope>NUCLEOTIDE SEQUENCE [LARGE SCALE GENOMIC DNA]</scope>
    <source>
        <strain evidence="14 15">20558/3kl.</strain>
    </source>
</reference>
<comment type="caution">
    <text evidence="14">The sequence shown here is derived from an EMBL/GenBank/DDBJ whole genome shotgun (WGS) entry which is preliminary data.</text>
</comment>
<feature type="binding site" evidence="12">
    <location>
        <position position="238"/>
    </location>
    <ligand>
        <name>Zn(2+)</name>
        <dbReference type="ChEBI" id="CHEBI:29105"/>
    </ligand>
</feature>
<keyword evidence="10 12" id="KW-0648">Protein biosynthesis</keyword>
<dbReference type="InterPro" id="IPR032678">
    <property type="entry name" value="tRNA-synt_1_cat_dom"/>
</dbReference>
<evidence type="ECO:0000256" key="12">
    <source>
        <dbReference type="HAMAP-Rule" id="MF_00041"/>
    </source>
</evidence>
<evidence type="ECO:0000256" key="3">
    <source>
        <dbReference type="ARBA" id="ARBA00011245"/>
    </source>
</evidence>
<dbReference type="RefSeq" id="WP_039083699.1">
    <property type="nucleotide sequence ID" value="NZ_JPXS01000017.1"/>
</dbReference>
<dbReference type="GO" id="GO:0005524">
    <property type="term" value="F:ATP binding"/>
    <property type="evidence" value="ECO:0007669"/>
    <property type="project" value="UniProtKB-UniRule"/>
</dbReference>
<dbReference type="NCBIfam" id="TIGR00435">
    <property type="entry name" value="cysS"/>
    <property type="match status" value="1"/>
</dbReference>
<sequence length="459" mass="51938">MLKIFNTLKREKEIFTPIHPNQVGMYVCGVTVYDLCHIGHGRTFVSFDVIARYLRYLGYHLTYVRNITDVDDKIIKRALENHETCEHLVDRMVAEMYKDFDALNIQRPDFEPRATHHIPEIIALVQRLIDNGHAYVAQNGDVMFDVDSFPEYGKLSRQDLSQLQAGARVEINDIKKNPMDFVLWKMSKENEPSWQSPWGAGRPGWHIECSAMNCKQLGEHFDIHGGGSDLMFPHHENEIAQSCGAHGGAYVNYWLHSGMIMVDKEKMSKSLGNFFTIRDVLQHYDAESVRYFLLTAHYRSQLNYSEENLKLAHSALERLYTALRGTDANAKAAGGEQFVEAFKAAMDDDFNTPGALSVLFDMARELNKLKAEQNPQTDAFAARLRELAGVLGLLYQDPETFLQAGIDDDETKTIEALIAQRNQARANKDWATADAARDKLAAMGVVIEDGANGTTWRKG</sequence>
<dbReference type="GO" id="GO:0008270">
    <property type="term" value="F:zinc ion binding"/>
    <property type="evidence" value="ECO:0007669"/>
    <property type="project" value="UniProtKB-UniRule"/>
</dbReference>
<dbReference type="AlphaFoldDB" id="A0A0A2XPI5"/>
<dbReference type="Pfam" id="PF01406">
    <property type="entry name" value="tRNA-synt_1e"/>
    <property type="match status" value="1"/>
</dbReference>
<evidence type="ECO:0000256" key="1">
    <source>
        <dbReference type="ARBA" id="ARBA00004496"/>
    </source>
</evidence>
<feature type="domain" description="Cysteinyl-tRNA synthetase class Ia DALR" evidence="13">
    <location>
        <begin position="341"/>
        <end position="402"/>
    </location>
</feature>
<keyword evidence="4 12" id="KW-0963">Cytoplasm</keyword>
<dbReference type="InterPro" id="IPR015803">
    <property type="entry name" value="Cys-tRNA-ligase"/>
</dbReference>
<dbReference type="SUPFAM" id="SSF52374">
    <property type="entry name" value="Nucleotidylyl transferase"/>
    <property type="match status" value="1"/>
</dbReference>
<dbReference type="SUPFAM" id="SSF47323">
    <property type="entry name" value="Anticodon-binding domain of a subclass of class I aminoacyl-tRNA synthetases"/>
    <property type="match status" value="1"/>
</dbReference>
<dbReference type="PRINTS" id="PR00983">
    <property type="entry name" value="TRNASYNTHCYS"/>
</dbReference>
<proteinExistence type="inferred from homology"/>
<dbReference type="Pfam" id="PF09190">
    <property type="entry name" value="DALR_2"/>
    <property type="match status" value="1"/>
</dbReference>
<evidence type="ECO:0000313" key="15">
    <source>
        <dbReference type="Proteomes" id="UP000030526"/>
    </source>
</evidence>
<keyword evidence="7 12" id="KW-0547">Nucleotide-binding</keyword>
<comment type="similarity">
    <text evidence="2 12">Belongs to the class-I aminoacyl-tRNA synthetase family.</text>
</comment>
<comment type="subcellular location">
    <subcellularLocation>
        <location evidence="1 12">Cytoplasm</location>
    </subcellularLocation>
</comment>
<accession>A0A0A2XPI5</accession>
<comment type="cofactor">
    <cofactor evidence="12">
        <name>Zn(2+)</name>
        <dbReference type="ChEBI" id="CHEBI:29105"/>
    </cofactor>
    <text evidence="12">Binds 1 zinc ion per subunit.</text>
</comment>
<dbReference type="EMBL" id="JPXS01000017">
    <property type="protein sequence ID" value="KGQ32897.1"/>
    <property type="molecule type" value="Genomic_DNA"/>
</dbReference>
<dbReference type="Proteomes" id="UP000030526">
    <property type="component" value="Unassembled WGS sequence"/>
</dbReference>
<evidence type="ECO:0000256" key="2">
    <source>
        <dbReference type="ARBA" id="ARBA00005594"/>
    </source>
</evidence>
<comment type="catalytic activity">
    <reaction evidence="12">
        <text>tRNA(Cys) + L-cysteine + ATP = L-cysteinyl-tRNA(Cys) + AMP + diphosphate</text>
        <dbReference type="Rhea" id="RHEA:17773"/>
        <dbReference type="Rhea" id="RHEA-COMP:9661"/>
        <dbReference type="Rhea" id="RHEA-COMP:9679"/>
        <dbReference type="ChEBI" id="CHEBI:30616"/>
        <dbReference type="ChEBI" id="CHEBI:33019"/>
        <dbReference type="ChEBI" id="CHEBI:35235"/>
        <dbReference type="ChEBI" id="CHEBI:78442"/>
        <dbReference type="ChEBI" id="CHEBI:78517"/>
        <dbReference type="ChEBI" id="CHEBI:456215"/>
        <dbReference type="EC" id="6.1.1.16"/>
    </reaction>
</comment>
<evidence type="ECO:0000256" key="9">
    <source>
        <dbReference type="ARBA" id="ARBA00022840"/>
    </source>
</evidence>
<evidence type="ECO:0000256" key="5">
    <source>
        <dbReference type="ARBA" id="ARBA00022598"/>
    </source>
</evidence>
<dbReference type="GO" id="GO:0006423">
    <property type="term" value="P:cysteinyl-tRNA aminoacylation"/>
    <property type="evidence" value="ECO:0007669"/>
    <property type="project" value="UniProtKB-UniRule"/>
</dbReference>
<evidence type="ECO:0000256" key="10">
    <source>
        <dbReference type="ARBA" id="ARBA00022917"/>
    </source>
</evidence>
<dbReference type="FunFam" id="3.40.50.620:FF:000009">
    <property type="entry name" value="Cysteine--tRNA ligase"/>
    <property type="match status" value="1"/>
</dbReference>
<keyword evidence="8 12" id="KW-0862">Zinc</keyword>
<dbReference type="CDD" id="cd07963">
    <property type="entry name" value="Anticodon_Ia_Cys"/>
    <property type="match status" value="1"/>
</dbReference>
<dbReference type="GO" id="GO:0005829">
    <property type="term" value="C:cytosol"/>
    <property type="evidence" value="ECO:0007669"/>
    <property type="project" value="TreeGrafter"/>
</dbReference>
<feature type="short sequence motif" description="'HIGH' region" evidence="12">
    <location>
        <begin position="30"/>
        <end position="40"/>
    </location>
</feature>
<protein>
    <recommendedName>
        <fullName evidence="12">Cysteine--tRNA ligase</fullName>
        <ecNumber evidence="12">6.1.1.16</ecNumber>
    </recommendedName>
    <alternativeName>
        <fullName evidence="12">Cysteinyl-tRNA synthetase</fullName>
        <shortName evidence="12">CysRS</shortName>
    </alternativeName>
</protein>
<comment type="subunit">
    <text evidence="3 12">Monomer.</text>
</comment>
<dbReference type="InterPro" id="IPR056411">
    <property type="entry name" value="CysS_C"/>
</dbReference>
<dbReference type="GO" id="GO:0004817">
    <property type="term" value="F:cysteine-tRNA ligase activity"/>
    <property type="evidence" value="ECO:0007669"/>
    <property type="project" value="UniProtKB-UniRule"/>
</dbReference>
<dbReference type="CDD" id="cd00672">
    <property type="entry name" value="CysRS_core"/>
    <property type="match status" value="1"/>
</dbReference>
<dbReference type="PANTHER" id="PTHR10890:SF3">
    <property type="entry name" value="CYSTEINE--TRNA LIGASE, CYTOPLASMIC"/>
    <property type="match status" value="1"/>
</dbReference>
<dbReference type="Gene3D" id="3.40.50.620">
    <property type="entry name" value="HUPs"/>
    <property type="match status" value="1"/>
</dbReference>
<dbReference type="HAMAP" id="MF_00041">
    <property type="entry name" value="Cys_tRNA_synth"/>
    <property type="match status" value="1"/>
</dbReference>
<evidence type="ECO:0000256" key="7">
    <source>
        <dbReference type="ARBA" id="ARBA00022741"/>
    </source>
</evidence>
<dbReference type="SMART" id="SM00840">
    <property type="entry name" value="DALR_2"/>
    <property type="match status" value="1"/>
</dbReference>
<dbReference type="EC" id="6.1.1.16" evidence="12"/>
<dbReference type="InterPro" id="IPR015273">
    <property type="entry name" value="Cys-tRNA-synt_Ia_DALR"/>
</dbReference>
<feature type="short sequence motif" description="'KMSKS' region" evidence="12">
    <location>
        <begin position="266"/>
        <end position="270"/>
    </location>
</feature>
<gene>
    <name evidence="12 14" type="primary">cysS</name>
    <name evidence="14" type="ORF">JP32_04125</name>
</gene>
<evidence type="ECO:0000259" key="13">
    <source>
        <dbReference type="SMART" id="SM00840"/>
    </source>
</evidence>
<dbReference type="PANTHER" id="PTHR10890">
    <property type="entry name" value="CYSTEINYL-TRNA SYNTHETASE"/>
    <property type="match status" value="1"/>
</dbReference>
<evidence type="ECO:0000256" key="6">
    <source>
        <dbReference type="ARBA" id="ARBA00022723"/>
    </source>
</evidence>
<evidence type="ECO:0000313" key="14">
    <source>
        <dbReference type="EMBL" id="KGQ32897.1"/>
    </source>
</evidence>
<feature type="binding site" evidence="12">
    <location>
        <position position="28"/>
    </location>
    <ligand>
        <name>Zn(2+)</name>
        <dbReference type="ChEBI" id="CHEBI:29105"/>
    </ligand>
</feature>
<keyword evidence="6 12" id="KW-0479">Metal-binding</keyword>
<feature type="binding site" evidence="12">
    <location>
        <position position="209"/>
    </location>
    <ligand>
        <name>Zn(2+)</name>
        <dbReference type="ChEBI" id="CHEBI:29105"/>
    </ligand>
</feature>
<evidence type="ECO:0000256" key="11">
    <source>
        <dbReference type="ARBA" id="ARBA00023146"/>
    </source>
</evidence>
<dbReference type="InterPro" id="IPR009080">
    <property type="entry name" value="tRNAsynth_Ia_anticodon-bd"/>
</dbReference>
<dbReference type="Gene3D" id="1.20.120.1910">
    <property type="entry name" value="Cysteine-tRNA ligase, C-terminal anti-codon recognition domain"/>
    <property type="match status" value="1"/>
</dbReference>
<keyword evidence="9 12" id="KW-0067">ATP-binding</keyword>
<keyword evidence="5 12" id="KW-0436">Ligase</keyword>
<dbReference type="InterPro" id="IPR024909">
    <property type="entry name" value="Cys-tRNA/MSH_ligase"/>
</dbReference>
<organism evidence="14 15">
    <name type="scientific">Gallibacterium anatis</name>
    <dbReference type="NCBI Taxonomy" id="750"/>
    <lineage>
        <taxon>Bacteria</taxon>
        <taxon>Pseudomonadati</taxon>
        <taxon>Pseudomonadota</taxon>
        <taxon>Gammaproteobacteria</taxon>
        <taxon>Pasteurellales</taxon>
        <taxon>Pasteurellaceae</taxon>
        <taxon>Gallibacterium</taxon>
    </lineage>
</organism>
<feature type="binding site" evidence="12">
    <location>
        <position position="269"/>
    </location>
    <ligand>
        <name>ATP</name>
        <dbReference type="ChEBI" id="CHEBI:30616"/>
    </ligand>
</feature>
<dbReference type="InterPro" id="IPR014729">
    <property type="entry name" value="Rossmann-like_a/b/a_fold"/>
</dbReference>